<reference evidence="2" key="1">
    <citation type="journal article" date="2002" name="Science">
        <title>The draft genome of Ciona intestinalis: insights into chordate and vertebrate origins.</title>
        <authorList>
            <person name="Dehal P."/>
            <person name="Satou Y."/>
            <person name="Campbell R.K."/>
            <person name="Chapman J."/>
            <person name="Degnan B."/>
            <person name="De Tomaso A."/>
            <person name="Davidson B."/>
            <person name="Di Gregorio A."/>
            <person name="Gelpke M."/>
            <person name="Goodstein D.M."/>
            <person name="Harafuji N."/>
            <person name="Hastings K.E."/>
            <person name="Ho I."/>
            <person name="Hotta K."/>
            <person name="Huang W."/>
            <person name="Kawashima T."/>
            <person name="Lemaire P."/>
            <person name="Martinez D."/>
            <person name="Meinertzhagen I.A."/>
            <person name="Necula S."/>
            <person name="Nonaka M."/>
            <person name="Putnam N."/>
            <person name="Rash S."/>
            <person name="Saiga H."/>
            <person name="Satake M."/>
            <person name="Terry A."/>
            <person name="Yamada L."/>
            <person name="Wang H.G."/>
            <person name="Awazu S."/>
            <person name="Azumi K."/>
            <person name="Boore J."/>
            <person name="Branno M."/>
            <person name="Chin-Bow S."/>
            <person name="DeSantis R."/>
            <person name="Doyle S."/>
            <person name="Francino P."/>
            <person name="Keys D.N."/>
            <person name="Haga S."/>
            <person name="Hayashi H."/>
            <person name="Hino K."/>
            <person name="Imai K.S."/>
            <person name="Inaba K."/>
            <person name="Kano S."/>
            <person name="Kobayashi K."/>
            <person name="Kobayashi M."/>
            <person name="Lee B.I."/>
            <person name="Makabe K.W."/>
            <person name="Manohar C."/>
            <person name="Matassi G."/>
            <person name="Medina M."/>
            <person name="Mochizuki Y."/>
            <person name="Mount S."/>
            <person name="Morishita T."/>
            <person name="Miura S."/>
            <person name="Nakayama A."/>
            <person name="Nishizaka S."/>
            <person name="Nomoto H."/>
            <person name="Ohta F."/>
            <person name="Oishi K."/>
            <person name="Rigoutsos I."/>
            <person name="Sano M."/>
            <person name="Sasaki A."/>
            <person name="Sasakura Y."/>
            <person name="Shoguchi E."/>
            <person name="Shin-i T."/>
            <person name="Spagnuolo A."/>
            <person name="Stainier D."/>
            <person name="Suzuki M.M."/>
            <person name="Tassy O."/>
            <person name="Takatori N."/>
            <person name="Tokuoka M."/>
            <person name="Yagi K."/>
            <person name="Yoshizaki F."/>
            <person name="Wada S."/>
            <person name="Zhang C."/>
            <person name="Hyatt P.D."/>
            <person name="Larimer F."/>
            <person name="Detter C."/>
            <person name="Doggett N."/>
            <person name="Glavina T."/>
            <person name="Hawkins T."/>
            <person name="Richardson P."/>
            <person name="Lucas S."/>
            <person name="Kohara Y."/>
            <person name="Levine M."/>
            <person name="Satoh N."/>
            <person name="Rokhsar D.S."/>
        </authorList>
    </citation>
    <scope>NUCLEOTIDE SEQUENCE [LARGE SCALE GENOMIC DNA]</scope>
</reference>
<dbReference type="HOGENOM" id="CLU_2460351_0_0_1"/>
<name>H2XZT1_CIOIN</name>
<keyword evidence="2" id="KW-1185">Reference proteome</keyword>
<reference evidence="1" key="3">
    <citation type="submission" date="2025-09" db="UniProtKB">
        <authorList>
            <consortium name="Ensembl"/>
        </authorList>
    </citation>
    <scope>IDENTIFICATION</scope>
</reference>
<evidence type="ECO:0000313" key="2">
    <source>
        <dbReference type="Proteomes" id="UP000008144"/>
    </source>
</evidence>
<sequence length="89" mass="10262">TINLFSTNNLCLTVGYSTVGKDGTSFNFIFSPHLVVNKEHLKNCKILSTHRPLLIVQNTTRIFEYYVLNVSSPTLLYRFWGVQWPSTYC</sequence>
<evidence type="ECO:0000313" key="1">
    <source>
        <dbReference type="Ensembl" id="ENSCINP00000035165.1"/>
    </source>
</evidence>
<accession>H2XZT1</accession>
<dbReference type="InParanoid" id="H2XZT1"/>
<proteinExistence type="predicted"/>
<dbReference type="Proteomes" id="UP000008144">
    <property type="component" value="Unassembled WGS sequence"/>
</dbReference>
<protein>
    <submittedName>
        <fullName evidence="1">Uncharacterized protein</fullName>
    </submittedName>
</protein>
<dbReference type="Ensembl" id="ENSCINT00000036201.1">
    <property type="protein sequence ID" value="ENSCINP00000035165.1"/>
    <property type="gene ID" value="ENSCING00000020005.1"/>
</dbReference>
<reference evidence="1" key="2">
    <citation type="submission" date="2025-08" db="UniProtKB">
        <authorList>
            <consortium name="Ensembl"/>
        </authorList>
    </citation>
    <scope>IDENTIFICATION</scope>
</reference>
<organism evidence="1 2">
    <name type="scientific">Ciona intestinalis</name>
    <name type="common">Transparent sea squirt</name>
    <name type="synonym">Ascidia intestinalis</name>
    <dbReference type="NCBI Taxonomy" id="7719"/>
    <lineage>
        <taxon>Eukaryota</taxon>
        <taxon>Metazoa</taxon>
        <taxon>Chordata</taxon>
        <taxon>Tunicata</taxon>
        <taxon>Ascidiacea</taxon>
        <taxon>Phlebobranchia</taxon>
        <taxon>Cionidae</taxon>
        <taxon>Ciona</taxon>
    </lineage>
</organism>
<dbReference type="AlphaFoldDB" id="H2XZT1"/>